<dbReference type="Proteomes" id="UP000613974">
    <property type="component" value="Unassembled WGS sequence"/>
</dbReference>
<sequence length="77" mass="8558">MIDAPRPASHQELPTWLFEGARVLDPGRDPEAVVQAIADFEDPATRRLIRNAVFLRPEGGGKEWIIAPEAARPADER</sequence>
<evidence type="ECO:0000313" key="2">
    <source>
        <dbReference type="Proteomes" id="UP000613974"/>
    </source>
</evidence>
<organism evidence="1 2">
    <name type="scientific">Streptomyces nojiriensis</name>
    <dbReference type="NCBI Taxonomy" id="66374"/>
    <lineage>
        <taxon>Bacteria</taxon>
        <taxon>Bacillati</taxon>
        <taxon>Actinomycetota</taxon>
        <taxon>Actinomycetes</taxon>
        <taxon>Kitasatosporales</taxon>
        <taxon>Streptomycetaceae</taxon>
        <taxon>Streptomyces</taxon>
    </lineage>
</organism>
<keyword evidence="2" id="KW-1185">Reference proteome</keyword>
<name>A0ABQ3SLC3_9ACTN</name>
<proteinExistence type="predicted"/>
<reference evidence="2" key="1">
    <citation type="submission" date="2023-07" db="EMBL/GenBank/DDBJ databases">
        <title>Whole genome shotgun sequence of Streptomyces nojiriensis NBRC 13794.</title>
        <authorList>
            <person name="Komaki H."/>
            <person name="Tamura T."/>
        </authorList>
    </citation>
    <scope>NUCLEOTIDE SEQUENCE [LARGE SCALE GENOMIC DNA]</scope>
    <source>
        <strain evidence="2">NBRC 13794</strain>
    </source>
</reference>
<dbReference type="RefSeq" id="WP_189748373.1">
    <property type="nucleotide sequence ID" value="NZ_BMRL01000043.1"/>
</dbReference>
<comment type="caution">
    <text evidence="1">The sequence shown here is derived from an EMBL/GenBank/DDBJ whole genome shotgun (WGS) entry which is preliminary data.</text>
</comment>
<evidence type="ECO:0000313" key="1">
    <source>
        <dbReference type="EMBL" id="GHI68931.1"/>
    </source>
</evidence>
<dbReference type="GeneID" id="95587251"/>
<gene>
    <name evidence="1" type="ORF">Snoj_28490</name>
</gene>
<accession>A0ABQ3SLC3</accession>
<protein>
    <submittedName>
        <fullName evidence="1">Uncharacterized protein</fullName>
    </submittedName>
</protein>
<dbReference type="EMBL" id="BNEC01000005">
    <property type="protein sequence ID" value="GHI68931.1"/>
    <property type="molecule type" value="Genomic_DNA"/>
</dbReference>